<dbReference type="InterPro" id="IPR032466">
    <property type="entry name" value="Metal_Hydrolase"/>
</dbReference>
<evidence type="ECO:0008006" key="4">
    <source>
        <dbReference type="Google" id="ProtNLM"/>
    </source>
</evidence>
<evidence type="ECO:0000256" key="1">
    <source>
        <dbReference type="ARBA" id="ARBA00022801"/>
    </source>
</evidence>
<dbReference type="Gene3D" id="3.20.20.140">
    <property type="entry name" value="Metal-dependent hydrolases"/>
    <property type="match status" value="2"/>
</dbReference>
<dbReference type="GO" id="GO:0016810">
    <property type="term" value="F:hydrolase activity, acting on carbon-nitrogen (but not peptide) bonds"/>
    <property type="evidence" value="ECO:0007669"/>
    <property type="project" value="InterPro"/>
</dbReference>
<gene>
    <name evidence="2" type="ORF">A2855_02380</name>
</gene>
<protein>
    <recommendedName>
        <fullName evidence="4">Amidohydrolase 3 domain-containing protein</fullName>
    </recommendedName>
</protein>
<sequence>MTLLIKNVRLLGSDLGPEAKADVFVSGENISAIGDFSRKSADEVIDGQGGYLAPGFIDVDSTSDHYLTLFDNPGQEDFLKQGVTTIVGGHCGASLAPLLYGSLESLRKWADIDKVNVDWHTVGEFLERLATRPLGVNFATFAGHATIRRAILGEDVRDLTKNETDVFVSVLQRAIAEGALGLSTGLEYVHARGTSYQELLTLAKAVRAAGGIHSTHLRNTSDGIEEGLQEAIKLATESKASMLVSHFMPFLSSGKQYKRAAGLLDDLPKDANFHVDMHPWGGSMLPFYRLLPHWAQTGTLAIMAKSVKDEWLSKRILKELPYFAPPDFVVAEAPGENILVGETLEGFMQKYEIKDAREALLKLLALTNLRGVAYVQNVDRDLADKMLAHPRTLIASHAPAFLRRPHEKPFVSPRATDTFPEFLRRVAAKKLLSMPEAIGKITAAPAAKFGLAKRGWVREGYLADLVVFRAFEVRTVVVNGIVAVRDGSATGARSGRPLLHRPT</sequence>
<evidence type="ECO:0000313" key="2">
    <source>
        <dbReference type="EMBL" id="OGY97980.1"/>
    </source>
</evidence>
<dbReference type="Proteomes" id="UP000179059">
    <property type="component" value="Unassembled WGS sequence"/>
</dbReference>
<organism evidence="2 3">
    <name type="scientific">Candidatus Liptonbacteria bacterium RIFCSPHIGHO2_01_FULL_57_28</name>
    <dbReference type="NCBI Taxonomy" id="1798647"/>
    <lineage>
        <taxon>Bacteria</taxon>
        <taxon>Candidatus Liptoniibacteriota</taxon>
    </lineage>
</organism>
<reference evidence="2 3" key="1">
    <citation type="journal article" date="2016" name="Nat. Commun.">
        <title>Thousands of microbial genomes shed light on interconnected biogeochemical processes in an aquifer system.</title>
        <authorList>
            <person name="Anantharaman K."/>
            <person name="Brown C.T."/>
            <person name="Hug L.A."/>
            <person name="Sharon I."/>
            <person name="Castelle C.J."/>
            <person name="Probst A.J."/>
            <person name="Thomas B.C."/>
            <person name="Singh A."/>
            <person name="Wilkins M.J."/>
            <person name="Karaoz U."/>
            <person name="Brodie E.L."/>
            <person name="Williams K.H."/>
            <person name="Hubbard S.S."/>
            <person name="Banfield J.F."/>
        </authorList>
    </citation>
    <scope>NUCLEOTIDE SEQUENCE [LARGE SCALE GENOMIC DNA]</scope>
</reference>
<dbReference type="PANTHER" id="PTHR11113">
    <property type="entry name" value="N-ACETYLGLUCOSAMINE-6-PHOSPHATE DEACETYLASE"/>
    <property type="match status" value="1"/>
</dbReference>
<evidence type="ECO:0000313" key="3">
    <source>
        <dbReference type="Proteomes" id="UP000179059"/>
    </source>
</evidence>
<name>A0A1G2CBD9_9BACT</name>
<proteinExistence type="predicted"/>
<dbReference type="InterPro" id="IPR011059">
    <property type="entry name" value="Metal-dep_hydrolase_composite"/>
</dbReference>
<comment type="caution">
    <text evidence="2">The sequence shown here is derived from an EMBL/GenBank/DDBJ whole genome shotgun (WGS) entry which is preliminary data.</text>
</comment>
<dbReference type="STRING" id="1798647.A2855_02380"/>
<keyword evidence="1" id="KW-0378">Hydrolase</keyword>
<dbReference type="SUPFAM" id="SSF51556">
    <property type="entry name" value="Metallo-dependent hydrolases"/>
    <property type="match status" value="1"/>
</dbReference>
<dbReference type="AlphaFoldDB" id="A0A1G2CBD9"/>
<dbReference type="SUPFAM" id="SSF51338">
    <property type="entry name" value="Composite domain of metallo-dependent hydrolases"/>
    <property type="match status" value="1"/>
</dbReference>
<dbReference type="EMBL" id="MHKX01000019">
    <property type="protein sequence ID" value="OGY97980.1"/>
    <property type="molecule type" value="Genomic_DNA"/>
</dbReference>
<accession>A0A1G2CBD9</accession>